<reference evidence="1 2" key="1">
    <citation type="journal article" date="2024" name="G3 (Bethesda)">
        <title>Genome assembly of Hibiscus sabdariffa L. provides insights into metabolisms of medicinal natural products.</title>
        <authorList>
            <person name="Kim T."/>
        </authorList>
    </citation>
    <scope>NUCLEOTIDE SEQUENCE [LARGE SCALE GENOMIC DNA]</scope>
    <source>
        <strain evidence="1">TK-2024</strain>
        <tissue evidence="1">Old leaves</tissue>
    </source>
</reference>
<gene>
    <name evidence="1" type="ORF">V6N11_080018</name>
</gene>
<proteinExistence type="predicted"/>
<protein>
    <submittedName>
        <fullName evidence="1">Uncharacterized protein</fullName>
    </submittedName>
</protein>
<dbReference type="PANTHER" id="PTHR34892">
    <property type="entry name" value="VACUOLAR ATP SYNTHASE CATALYTIC SUBUNIT-RELATED / V-ATPASE-RELATED / VACUOLAR PROTON PUMP-LIKE PROTEIN"/>
    <property type="match status" value="1"/>
</dbReference>
<evidence type="ECO:0000313" key="1">
    <source>
        <dbReference type="EMBL" id="KAK9017539.1"/>
    </source>
</evidence>
<comment type="caution">
    <text evidence="1">The sequence shown here is derived from an EMBL/GenBank/DDBJ whole genome shotgun (WGS) entry which is preliminary data.</text>
</comment>
<dbReference type="EMBL" id="JBBPBN010000020">
    <property type="protein sequence ID" value="KAK9017539.1"/>
    <property type="molecule type" value="Genomic_DNA"/>
</dbReference>
<organism evidence="1 2">
    <name type="scientific">Hibiscus sabdariffa</name>
    <name type="common">roselle</name>
    <dbReference type="NCBI Taxonomy" id="183260"/>
    <lineage>
        <taxon>Eukaryota</taxon>
        <taxon>Viridiplantae</taxon>
        <taxon>Streptophyta</taxon>
        <taxon>Embryophyta</taxon>
        <taxon>Tracheophyta</taxon>
        <taxon>Spermatophyta</taxon>
        <taxon>Magnoliopsida</taxon>
        <taxon>eudicotyledons</taxon>
        <taxon>Gunneridae</taxon>
        <taxon>Pentapetalae</taxon>
        <taxon>rosids</taxon>
        <taxon>malvids</taxon>
        <taxon>Malvales</taxon>
        <taxon>Malvaceae</taxon>
        <taxon>Malvoideae</taxon>
        <taxon>Hibiscus</taxon>
    </lineage>
</organism>
<dbReference type="Proteomes" id="UP001396334">
    <property type="component" value="Unassembled WGS sequence"/>
</dbReference>
<name>A0ABR2RXU5_9ROSI</name>
<accession>A0ABR2RXU5</accession>
<evidence type="ECO:0000313" key="2">
    <source>
        <dbReference type="Proteomes" id="UP001396334"/>
    </source>
</evidence>
<sequence>MVLAMSQGVSGVDIGITNDPKGGGGGLANPSNSAMLRRHMKTPVASCCIGPSPKQIHLISCEPMTHVSDIKLISTDTTLDLGQKAEKGILLKVEGSACNLPVALANVETTVRHFLACTKALVESNNRR</sequence>
<keyword evidence="2" id="KW-1185">Reference proteome</keyword>
<dbReference type="PANTHER" id="PTHR34892:SF2">
    <property type="entry name" value="VACUOLAR ATP SYNTHASE CATALYTIC SUBUNIT-RELATED _ V-ATPASE-RELATED _ VACUOLAR PROTON PUMP-LIKE PROTEIN"/>
    <property type="match status" value="1"/>
</dbReference>